<dbReference type="OrthoDB" id="8953694at2759"/>
<evidence type="ECO:0000256" key="1">
    <source>
        <dbReference type="ARBA" id="ARBA00004123"/>
    </source>
</evidence>
<name>A0A9Q1DHJ6_CONCO</name>
<dbReference type="PROSITE" id="PS00028">
    <property type="entry name" value="ZINC_FINGER_C2H2_1"/>
    <property type="match status" value="5"/>
</dbReference>
<dbReference type="GO" id="GO:0008270">
    <property type="term" value="F:zinc ion binding"/>
    <property type="evidence" value="ECO:0007669"/>
    <property type="project" value="UniProtKB-KW"/>
</dbReference>
<evidence type="ECO:0000313" key="11">
    <source>
        <dbReference type="EMBL" id="KAJ8271247.1"/>
    </source>
</evidence>
<feature type="region of interest" description="Disordered" evidence="9">
    <location>
        <begin position="1"/>
        <end position="127"/>
    </location>
</feature>
<dbReference type="AlphaFoldDB" id="A0A9Q1DHJ6"/>
<dbReference type="PANTHER" id="PTHR16515:SF49">
    <property type="entry name" value="GASTRULA ZINC FINGER PROTEIN XLCGF49.1-LIKE-RELATED"/>
    <property type="match status" value="1"/>
</dbReference>
<evidence type="ECO:0000256" key="3">
    <source>
        <dbReference type="ARBA" id="ARBA00022723"/>
    </source>
</evidence>
<feature type="compositionally biased region" description="Basic and acidic residues" evidence="9">
    <location>
        <begin position="82"/>
        <end position="95"/>
    </location>
</feature>
<feature type="compositionally biased region" description="Basic and acidic residues" evidence="9">
    <location>
        <begin position="63"/>
        <end position="75"/>
    </location>
</feature>
<evidence type="ECO:0000313" key="12">
    <source>
        <dbReference type="Proteomes" id="UP001152803"/>
    </source>
</evidence>
<feature type="compositionally biased region" description="Basic residues" evidence="9">
    <location>
        <begin position="467"/>
        <end position="476"/>
    </location>
</feature>
<comment type="caution">
    <text evidence="11">The sequence shown here is derived from an EMBL/GenBank/DDBJ whole genome shotgun (WGS) entry which is preliminary data.</text>
</comment>
<keyword evidence="12" id="KW-1185">Reference proteome</keyword>
<dbReference type="InterPro" id="IPR036236">
    <property type="entry name" value="Znf_C2H2_sf"/>
</dbReference>
<dbReference type="Gene3D" id="3.30.160.60">
    <property type="entry name" value="Classic Zinc Finger"/>
    <property type="match status" value="5"/>
</dbReference>
<dbReference type="SUPFAM" id="SSF57667">
    <property type="entry name" value="beta-beta-alpha zinc fingers"/>
    <property type="match status" value="3"/>
</dbReference>
<comment type="similarity">
    <text evidence="2">Belongs to the krueppel C2H2-type zinc-finger protein family.</text>
</comment>
<evidence type="ECO:0000259" key="10">
    <source>
        <dbReference type="PROSITE" id="PS50157"/>
    </source>
</evidence>
<feature type="region of interest" description="Disordered" evidence="9">
    <location>
        <begin position="463"/>
        <end position="483"/>
    </location>
</feature>
<evidence type="ECO:0000256" key="6">
    <source>
        <dbReference type="ARBA" id="ARBA00022833"/>
    </source>
</evidence>
<organism evidence="11 12">
    <name type="scientific">Conger conger</name>
    <name type="common">Conger eel</name>
    <name type="synonym">Muraena conger</name>
    <dbReference type="NCBI Taxonomy" id="82655"/>
    <lineage>
        <taxon>Eukaryota</taxon>
        <taxon>Metazoa</taxon>
        <taxon>Chordata</taxon>
        <taxon>Craniata</taxon>
        <taxon>Vertebrata</taxon>
        <taxon>Euteleostomi</taxon>
        <taxon>Actinopterygii</taxon>
        <taxon>Neopterygii</taxon>
        <taxon>Teleostei</taxon>
        <taxon>Anguilliformes</taxon>
        <taxon>Congridae</taxon>
        <taxon>Conger</taxon>
    </lineage>
</organism>
<evidence type="ECO:0000256" key="5">
    <source>
        <dbReference type="ARBA" id="ARBA00022771"/>
    </source>
</evidence>
<keyword evidence="5 8" id="KW-0863">Zinc-finger</keyword>
<dbReference type="FunFam" id="3.30.160.60:FF:001297">
    <property type="entry name" value="Zinc finger and SCAN domain-containing protein 2"/>
    <property type="match status" value="1"/>
</dbReference>
<reference evidence="11" key="1">
    <citation type="journal article" date="2023" name="Science">
        <title>Genome structures resolve the early diversification of teleost fishes.</title>
        <authorList>
            <person name="Parey E."/>
            <person name="Louis A."/>
            <person name="Montfort J."/>
            <person name="Bouchez O."/>
            <person name="Roques C."/>
            <person name="Iampietro C."/>
            <person name="Lluch J."/>
            <person name="Castinel A."/>
            <person name="Donnadieu C."/>
            <person name="Desvignes T."/>
            <person name="Floi Bucao C."/>
            <person name="Jouanno E."/>
            <person name="Wen M."/>
            <person name="Mejri S."/>
            <person name="Dirks R."/>
            <person name="Jansen H."/>
            <person name="Henkel C."/>
            <person name="Chen W.J."/>
            <person name="Zahm M."/>
            <person name="Cabau C."/>
            <person name="Klopp C."/>
            <person name="Thompson A.W."/>
            <person name="Robinson-Rechavi M."/>
            <person name="Braasch I."/>
            <person name="Lecointre G."/>
            <person name="Bobe J."/>
            <person name="Postlethwait J.H."/>
            <person name="Berthelot C."/>
            <person name="Roest Crollius H."/>
            <person name="Guiguen Y."/>
        </authorList>
    </citation>
    <scope>NUCLEOTIDE SEQUENCE</scope>
    <source>
        <strain evidence="11">Concon-B</strain>
    </source>
</reference>
<accession>A0A9Q1DHJ6</accession>
<keyword evidence="4" id="KW-0677">Repeat</keyword>
<feature type="domain" description="C2H2-type" evidence="10">
    <location>
        <begin position="453"/>
        <end position="480"/>
    </location>
</feature>
<dbReference type="Pfam" id="PF00096">
    <property type="entry name" value="zf-C2H2"/>
    <property type="match status" value="4"/>
</dbReference>
<dbReference type="PANTHER" id="PTHR16515">
    <property type="entry name" value="PR DOMAIN ZINC FINGER PROTEIN"/>
    <property type="match status" value="1"/>
</dbReference>
<feature type="domain" description="C2H2-type" evidence="10">
    <location>
        <begin position="397"/>
        <end position="424"/>
    </location>
</feature>
<dbReference type="InterPro" id="IPR050331">
    <property type="entry name" value="Zinc_finger"/>
</dbReference>
<gene>
    <name evidence="11" type="ORF">COCON_G00101060</name>
</gene>
<dbReference type="EMBL" id="JAFJMO010000007">
    <property type="protein sequence ID" value="KAJ8271247.1"/>
    <property type="molecule type" value="Genomic_DNA"/>
</dbReference>
<evidence type="ECO:0000256" key="2">
    <source>
        <dbReference type="ARBA" id="ARBA00006991"/>
    </source>
</evidence>
<comment type="subcellular location">
    <subcellularLocation>
        <location evidence="1">Nucleus</location>
    </subcellularLocation>
</comment>
<dbReference type="InterPro" id="IPR013087">
    <property type="entry name" value="Znf_C2H2_type"/>
</dbReference>
<feature type="domain" description="C2H2-type" evidence="10">
    <location>
        <begin position="425"/>
        <end position="452"/>
    </location>
</feature>
<dbReference type="Proteomes" id="UP001152803">
    <property type="component" value="Unassembled WGS sequence"/>
</dbReference>
<dbReference type="GO" id="GO:0005634">
    <property type="term" value="C:nucleus"/>
    <property type="evidence" value="ECO:0007669"/>
    <property type="project" value="UniProtKB-SubCell"/>
</dbReference>
<dbReference type="FunFam" id="3.30.160.60:FF:000358">
    <property type="entry name" value="zinc finger protein 24"/>
    <property type="match status" value="2"/>
</dbReference>
<keyword evidence="7" id="KW-0539">Nucleus</keyword>
<evidence type="ECO:0000256" key="9">
    <source>
        <dbReference type="SAM" id="MobiDB-lite"/>
    </source>
</evidence>
<evidence type="ECO:0000256" key="4">
    <source>
        <dbReference type="ARBA" id="ARBA00022737"/>
    </source>
</evidence>
<feature type="domain" description="C2H2-type" evidence="10">
    <location>
        <begin position="341"/>
        <end position="368"/>
    </location>
</feature>
<feature type="domain" description="C2H2-type" evidence="10">
    <location>
        <begin position="369"/>
        <end position="396"/>
    </location>
</feature>
<keyword evidence="3" id="KW-0479">Metal-binding</keyword>
<dbReference type="SMART" id="SM00355">
    <property type="entry name" value="ZnF_C2H2"/>
    <property type="match status" value="5"/>
</dbReference>
<dbReference type="PROSITE" id="PS50157">
    <property type="entry name" value="ZINC_FINGER_C2H2_2"/>
    <property type="match status" value="5"/>
</dbReference>
<protein>
    <recommendedName>
        <fullName evidence="10">C2H2-type domain-containing protein</fullName>
    </recommendedName>
</protein>
<evidence type="ECO:0000256" key="7">
    <source>
        <dbReference type="ARBA" id="ARBA00023242"/>
    </source>
</evidence>
<dbReference type="GO" id="GO:0010468">
    <property type="term" value="P:regulation of gene expression"/>
    <property type="evidence" value="ECO:0007669"/>
    <property type="project" value="TreeGrafter"/>
</dbReference>
<feature type="non-terminal residue" evidence="11">
    <location>
        <position position="483"/>
    </location>
</feature>
<evidence type="ECO:0000256" key="8">
    <source>
        <dbReference type="PROSITE-ProRule" id="PRU00042"/>
    </source>
</evidence>
<keyword evidence="6" id="KW-0862">Zinc</keyword>
<dbReference type="FunFam" id="3.30.160.60:FF:000151">
    <property type="entry name" value="Zinc finger and SCAN domain-containing 21"/>
    <property type="match status" value="1"/>
</dbReference>
<sequence length="483" mass="53068">DSSVNNRPKKGSVFDKFQGSTTAEPDSIPAGQSFLDMGLISDGEPTEDQDESVLNRISCADMQEGRTDSVLIKEESVEEDRDPQGEMNSREERLVEPGNNDGKLAAALGNRTPSSNGREVPADQQRTRRHVWEVSGPDTVLKTEPENNSVTKTLQHRGAEHRAGGLNSLDSEFVMFERPGQLGSYCTQGGAVAETEDPCCSYSTDTAAQGLFHSELQSVAATEESSGNCMSPVDSDMKVEMLVIGSGAVDLEAERSSDWAKDTASETGHIVNRLDGEDGERGEMAESAPNVPIPRALLEGGRQSALDAPETSRFLCSDDGVAETQSGAVARQQTGTERTKFVCKFCWKNFSSQIHLELHVRSHGTEKPFGCTQCGKQFSQPRTLRVHQSTHLSERPFFCSQCGKSFFSSRDLKKHQAVHTRERPFLCSVCRKSFVCLSQLKVHQNVHTGERPFSCTTCGKSFSHPSNLKRHQRHHTGAQTWTQ</sequence>
<proteinExistence type="inferred from homology"/>